<reference evidence="1 2" key="1">
    <citation type="submission" date="2015-04" db="EMBL/GenBank/DDBJ databases">
        <title>Complete genome sequence of Schizopora paradoxa KUC8140, a cosmopolitan wood degrader in East Asia.</title>
        <authorList>
            <consortium name="DOE Joint Genome Institute"/>
            <person name="Min B."/>
            <person name="Park H."/>
            <person name="Jang Y."/>
            <person name="Kim J.-J."/>
            <person name="Kim K.H."/>
            <person name="Pangilinan J."/>
            <person name="Lipzen A."/>
            <person name="Riley R."/>
            <person name="Grigoriev I.V."/>
            <person name="Spatafora J.W."/>
            <person name="Choi I.-G."/>
        </authorList>
    </citation>
    <scope>NUCLEOTIDE SEQUENCE [LARGE SCALE GENOMIC DNA]</scope>
    <source>
        <strain evidence="1 2">KUC8140</strain>
    </source>
</reference>
<organism evidence="1 2">
    <name type="scientific">Schizopora paradoxa</name>
    <dbReference type="NCBI Taxonomy" id="27342"/>
    <lineage>
        <taxon>Eukaryota</taxon>
        <taxon>Fungi</taxon>
        <taxon>Dikarya</taxon>
        <taxon>Basidiomycota</taxon>
        <taxon>Agaricomycotina</taxon>
        <taxon>Agaricomycetes</taxon>
        <taxon>Hymenochaetales</taxon>
        <taxon>Schizoporaceae</taxon>
        <taxon>Schizopora</taxon>
    </lineage>
</organism>
<dbReference type="AlphaFoldDB" id="A0A0H2QXW1"/>
<name>A0A0H2QXW1_9AGAM</name>
<keyword evidence="2" id="KW-1185">Reference proteome</keyword>
<protein>
    <submittedName>
        <fullName evidence="1">Uncharacterized protein</fullName>
    </submittedName>
</protein>
<accession>A0A0H2QXW1</accession>
<evidence type="ECO:0000313" key="1">
    <source>
        <dbReference type="EMBL" id="KLO04214.1"/>
    </source>
</evidence>
<sequence length="188" mass="21718">MRKRFASEEGSPADLDEGHRVRYRRPIPGLVPCANCSNPRELEPQLRLRYWHRCSRYDNQWSSCDELMIVLESTISLRESHTGVPYAIRLGQAAPNACNVCYRALLRRRRYEFSDLPPSPIAVIFTYYRGILTFFILHVPALDDDDDDRVLNSFEGGFRFNRKDAIQTSLFSVGIVSPSRDRFEDGIV</sequence>
<dbReference type="EMBL" id="KQ086644">
    <property type="protein sequence ID" value="KLO04214.1"/>
    <property type="molecule type" value="Genomic_DNA"/>
</dbReference>
<dbReference type="Proteomes" id="UP000053477">
    <property type="component" value="Unassembled WGS sequence"/>
</dbReference>
<dbReference type="InParanoid" id="A0A0H2QXW1"/>
<evidence type="ECO:0000313" key="2">
    <source>
        <dbReference type="Proteomes" id="UP000053477"/>
    </source>
</evidence>
<proteinExistence type="predicted"/>
<gene>
    <name evidence="1" type="ORF">SCHPADRAFT_897200</name>
</gene>